<dbReference type="InterPro" id="IPR012677">
    <property type="entry name" value="Nucleotide-bd_a/b_plait_sf"/>
</dbReference>
<dbReference type="EMBL" id="LHPF02000017">
    <property type="protein sequence ID" value="PSC70956.1"/>
    <property type="molecule type" value="Genomic_DNA"/>
</dbReference>
<comment type="caution">
    <text evidence="6">The sequence shown here is derived from an EMBL/GenBank/DDBJ whole genome shotgun (WGS) entry which is preliminary data.</text>
</comment>
<dbReference type="PROSITE" id="PS50102">
    <property type="entry name" value="RRM"/>
    <property type="match status" value="2"/>
</dbReference>
<feature type="domain" description="RRM" evidence="4">
    <location>
        <begin position="836"/>
        <end position="918"/>
    </location>
</feature>
<feature type="region of interest" description="Disordered" evidence="3">
    <location>
        <begin position="798"/>
        <end position="832"/>
    </location>
</feature>
<sequence length="921" mass="95867">MAAQDASAAGVRLEGVVVRACSSAHDCTLVAALCGSCFPEEAFGQGLTVAQWSQIEAEDLIATPSWWPQIGLAYEGDKLLGVVVLTVENEAEDSMSWGEYSRRVGCGPTILSMLYDRVLDEALLEHECLVDFIAVSPEARGKGVGAKLMAWAEETGPRILAQMEAEAVAAHGVEMTLWVAADNAVAVRLYERCGYAAVRRTDSGACHCMASAVLKQFLGHPVWIKMHKPLPVPAHLLAAPQQQQMPVSVPAPEGQFESVPLDAPAAAHAEQQPYTPGSSLLRKLTHGLFGSSASTTSPAAHGGASSQSVTPRIAAVGGSLPPAAQQTQHSSKQRNRVLERDDSTPLHPPGQLVELWLSENKAPAPTATAATSVASVSVASLPLDSDSDTDSEPSSARHASKAQGAAGNQPDVFQLVELVEQSTSSSSAPPPASAGWPAPLLPPGNVPGSSERRAVAAERRTELLFRQLEQQQQFLEAATGRASEAEARLEALQREAAERRAESERESREERRRAAKRAAGQATAEAARRLATQQVAAAAAAEHLAGAEAALAELAGPLASELPAAGAAAVATAARKARAAAADLARLLQQQAQLEGKLAQAEGQEPQAGDSAATQQTPSRRLWIGGVTRRPTEKDVLSTFEKFGSVQSVRVLLQRRCVFVDYASSAAASKAMGALNNRAIPQLSGNRALVVQYQKETAASSPPSAAGAAAAAAAAALAPAHARGSKGAANGGGNSMLSALAPEWQPPPGGQRGDHDEWEAAADAAWAAEGGRWEDMEGEGGEEGDSLELLLLPSELLEEPSPRHAPPPLPMALGGSDGPSSSGGGGGAGSDGEPSCCLWAGNVLPQQRWKPADFTSKLEAAFSAYGRVEAVDVPKGRTFAFIHFGDSEAACKAQAALQGVVLPELTGDKPLRLKYSHSRGA</sequence>
<feature type="domain" description="N-acetyltransferase" evidence="5">
    <location>
        <begin position="16"/>
        <end position="231"/>
    </location>
</feature>
<evidence type="ECO:0000313" key="7">
    <source>
        <dbReference type="Proteomes" id="UP000239649"/>
    </source>
</evidence>
<dbReference type="PROSITE" id="PS51186">
    <property type="entry name" value="GNAT"/>
    <property type="match status" value="1"/>
</dbReference>
<keyword evidence="1 2" id="KW-0694">RNA-binding</keyword>
<dbReference type="Gene3D" id="3.30.70.330">
    <property type="match status" value="2"/>
</dbReference>
<feature type="compositionally biased region" description="Gly residues" evidence="3">
    <location>
        <begin position="815"/>
        <end position="830"/>
    </location>
</feature>
<reference evidence="6 7" key="1">
    <citation type="journal article" date="2018" name="Plant J.">
        <title>Genome sequences of Chlorella sorokiniana UTEX 1602 and Micractinium conductrix SAG 241.80: implications to maltose excretion by a green alga.</title>
        <authorList>
            <person name="Arriola M.B."/>
            <person name="Velmurugan N."/>
            <person name="Zhang Y."/>
            <person name="Plunkett M.H."/>
            <person name="Hondzo H."/>
            <person name="Barney B.M."/>
        </authorList>
    </citation>
    <scope>NUCLEOTIDE SEQUENCE [LARGE SCALE GENOMIC DNA]</scope>
    <source>
        <strain evidence="6 7">SAG 241.80</strain>
    </source>
</reference>
<evidence type="ECO:0000256" key="3">
    <source>
        <dbReference type="SAM" id="MobiDB-lite"/>
    </source>
</evidence>
<feature type="region of interest" description="Disordered" evidence="3">
    <location>
        <begin position="597"/>
        <end position="617"/>
    </location>
</feature>
<dbReference type="Gene3D" id="3.40.630.30">
    <property type="match status" value="1"/>
</dbReference>
<feature type="region of interest" description="Disordered" evidence="3">
    <location>
        <begin position="723"/>
        <end position="756"/>
    </location>
</feature>
<dbReference type="STRING" id="554055.A0A2P6VA36"/>
<dbReference type="Proteomes" id="UP000239649">
    <property type="component" value="Unassembled WGS sequence"/>
</dbReference>
<dbReference type="CDD" id="cd00590">
    <property type="entry name" value="RRM_SF"/>
    <property type="match status" value="1"/>
</dbReference>
<dbReference type="GO" id="GO:0016747">
    <property type="term" value="F:acyltransferase activity, transferring groups other than amino-acyl groups"/>
    <property type="evidence" value="ECO:0007669"/>
    <property type="project" value="InterPro"/>
</dbReference>
<organism evidence="6 7">
    <name type="scientific">Micractinium conductrix</name>
    <dbReference type="NCBI Taxonomy" id="554055"/>
    <lineage>
        <taxon>Eukaryota</taxon>
        <taxon>Viridiplantae</taxon>
        <taxon>Chlorophyta</taxon>
        <taxon>core chlorophytes</taxon>
        <taxon>Trebouxiophyceae</taxon>
        <taxon>Chlorellales</taxon>
        <taxon>Chlorellaceae</taxon>
        <taxon>Chlorella clade</taxon>
        <taxon>Micractinium</taxon>
    </lineage>
</organism>
<evidence type="ECO:0000259" key="5">
    <source>
        <dbReference type="PROSITE" id="PS51186"/>
    </source>
</evidence>
<gene>
    <name evidence="6" type="ORF">C2E20_5719</name>
</gene>
<dbReference type="Pfam" id="PF00076">
    <property type="entry name" value="RRM_1"/>
    <property type="match status" value="2"/>
</dbReference>
<feature type="region of interest" description="Disordered" evidence="3">
    <location>
        <begin position="420"/>
        <end position="455"/>
    </location>
</feature>
<evidence type="ECO:0000256" key="2">
    <source>
        <dbReference type="PROSITE-ProRule" id="PRU00176"/>
    </source>
</evidence>
<dbReference type="SUPFAM" id="SSF55729">
    <property type="entry name" value="Acyl-CoA N-acyltransferases (Nat)"/>
    <property type="match status" value="1"/>
</dbReference>
<dbReference type="OrthoDB" id="41532at2759"/>
<evidence type="ECO:0000256" key="1">
    <source>
        <dbReference type="ARBA" id="ARBA00022884"/>
    </source>
</evidence>
<keyword evidence="7" id="KW-1185">Reference proteome</keyword>
<dbReference type="AlphaFoldDB" id="A0A2P6VA36"/>
<protein>
    <submittedName>
        <fullName evidence="6">37S ribosomal mitochondrial</fullName>
    </submittedName>
</protein>
<dbReference type="Pfam" id="PF00583">
    <property type="entry name" value="Acetyltransf_1"/>
    <property type="match status" value="1"/>
</dbReference>
<dbReference type="InterPro" id="IPR016181">
    <property type="entry name" value="Acyl_CoA_acyltransferase"/>
</dbReference>
<dbReference type="SMART" id="SM00360">
    <property type="entry name" value="RRM"/>
    <property type="match status" value="2"/>
</dbReference>
<feature type="region of interest" description="Disordered" evidence="3">
    <location>
        <begin position="317"/>
        <end position="350"/>
    </location>
</feature>
<dbReference type="InterPro" id="IPR000182">
    <property type="entry name" value="GNAT_dom"/>
</dbReference>
<evidence type="ECO:0000313" key="6">
    <source>
        <dbReference type="EMBL" id="PSC70956.1"/>
    </source>
</evidence>
<dbReference type="PANTHER" id="PTHR23189">
    <property type="entry name" value="RNA RECOGNITION MOTIF-CONTAINING"/>
    <property type="match status" value="1"/>
</dbReference>
<evidence type="ECO:0000259" key="4">
    <source>
        <dbReference type="PROSITE" id="PS50102"/>
    </source>
</evidence>
<dbReference type="CDD" id="cd04301">
    <property type="entry name" value="NAT_SF"/>
    <property type="match status" value="1"/>
</dbReference>
<accession>A0A2P6VA36</accession>
<dbReference type="GO" id="GO:0003723">
    <property type="term" value="F:RNA binding"/>
    <property type="evidence" value="ECO:0007669"/>
    <property type="project" value="UniProtKB-UniRule"/>
</dbReference>
<feature type="compositionally biased region" description="Basic and acidic residues" evidence="3">
    <location>
        <begin position="493"/>
        <end position="512"/>
    </location>
</feature>
<name>A0A2P6VA36_9CHLO</name>
<dbReference type="SUPFAM" id="SSF54928">
    <property type="entry name" value="RNA-binding domain, RBD"/>
    <property type="match status" value="2"/>
</dbReference>
<dbReference type="InterPro" id="IPR000504">
    <property type="entry name" value="RRM_dom"/>
</dbReference>
<proteinExistence type="predicted"/>
<dbReference type="InterPro" id="IPR035979">
    <property type="entry name" value="RBD_domain_sf"/>
</dbReference>
<feature type="domain" description="RRM" evidence="4">
    <location>
        <begin position="620"/>
        <end position="696"/>
    </location>
</feature>
<feature type="region of interest" description="Disordered" evidence="3">
    <location>
        <begin position="493"/>
        <end position="522"/>
    </location>
</feature>
<feature type="region of interest" description="Disordered" evidence="3">
    <location>
        <begin position="381"/>
        <end position="408"/>
    </location>
</feature>